<keyword evidence="3" id="KW-0472">Membrane</keyword>
<evidence type="ECO:0000313" key="5">
    <source>
        <dbReference type="EMBL" id="EGG18804.1"/>
    </source>
</evidence>
<dbReference type="PANTHER" id="PTHR24032:SF16">
    <property type="entry name" value="EGF-LIKE DOMAIN-CONTAINING PROTEIN"/>
    <property type="match status" value="1"/>
</dbReference>
<feature type="region of interest" description="Disordered" evidence="2">
    <location>
        <begin position="613"/>
        <end position="658"/>
    </location>
</feature>
<dbReference type="InterPro" id="IPR053331">
    <property type="entry name" value="EGF-like_comC"/>
</dbReference>
<reference evidence="6" key="1">
    <citation type="journal article" date="2011" name="Genome Res.">
        <title>Phylogeny-wide analysis of social amoeba genomes highlights ancient origins for complex intercellular communication.</title>
        <authorList>
            <person name="Heidel A.J."/>
            <person name="Lawal H.M."/>
            <person name="Felder M."/>
            <person name="Schilde C."/>
            <person name="Helps N.R."/>
            <person name="Tunggal B."/>
            <person name="Rivero F."/>
            <person name="John U."/>
            <person name="Schleicher M."/>
            <person name="Eichinger L."/>
            <person name="Platzer M."/>
            <person name="Noegel A.A."/>
            <person name="Schaap P."/>
            <person name="Gloeckner G."/>
        </authorList>
    </citation>
    <scope>NUCLEOTIDE SEQUENCE [LARGE SCALE GENOMIC DNA]</scope>
    <source>
        <strain evidence="6">SH3</strain>
    </source>
</reference>
<dbReference type="Gene3D" id="3.80.10.10">
    <property type="entry name" value="Ribonuclease Inhibitor"/>
    <property type="match status" value="1"/>
</dbReference>
<organism evidence="5 6">
    <name type="scientific">Cavenderia fasciculata</name>
    <name type="common">Slime mold</name>
    <name type="synonym">Dictyostelium fasciculatum</name>
    <dbReference type="NCBI Taxonomy" id="261658"/>
    <lineage>
        <taxon>Eukaryota</taxon>
        <taxon>Amoebozoa</taxon>
        <taxon>Evosea</taxon>
        <taxon>Eumycetozoa</taxon>
        <taxon>Dictyostelia</taxon>
        <taxon>Acytosteliales</taxon>
        <taxon>Cavenderiaceae</taxon>
        <taxon>Cavenderia</taxon>
    </lineage>
</organism>
<dbReference type="Pfam" id="PF22933">
    <property type="entry name" value="ComC_SSD"/>
    <property type="match status" value="1"/>
</dbReference>
<accession>F4PZP0</accession>
<dbReference type="RefSeq" id="XP_004357266.1">
    <property type="nucleotide sequence ID" value="XM_004357210.1"/>
</dbReference>
<keyword evidence="1" id="KW-1015">Disulfide bond</keyword>
<dbReference type="Proteomes" id="UP000007797">
    <property type="component" value="Unassembled WGS sequence"/>
</dbReference>
<keyword evidence="1" id="KW-0245">EGF-like domain</keyword>
<protein>
    <recommendedName>
        <fullName evidence="4">EGF-like domain-containing protein</fullName>
    </recommendedName>
</protein>
<dbReference type="SUPFAM" id="SSF52058">
    <property type="entry name" value="L domain-like"/>
    <property type="match status" value="1"/>
</dbReference>
<proteinExistence type="predicted"/>
<dbReference type="InterPro" id="IPR032675">
    <property type="entry name" value="LRR_dom_sf"/>
</dbReference>
<evidence type="ECO:0000256" key="3">
    <source>
        <dbReference type="SAM" id="Phobius"/>
    </source>
</evidence>
<keyword evidence="3" id="KW-1133">Transmembrane helix</keyword>
<dbReference type="KEGG" id="dfa:DFA_02543"/>
<sequence length="993" mass="107146">MFVVHPVISSHCVNSVIFFIKQYGVSGAPLDSTICSFGIGLTRVQCDADGHITYIRIYQTTFTNIGTPDPLTVIVLPKVKTLMLHGASQVANPSINVATYIKNLPLLETLGLETDTSITYLPTVIIKQNQGSVVTITHDYPNTQESALTTLKCSGDGEGSLNPDFSNCNVIFTNPETISILEIAGKYSSISPPLGPAYIYLSNLAWIRANLTSIPGSLPPKLGALSFAVNNFATIPFVFPSSLAVADFSRNYLTGTIDVDAACVNSPVGTTVDLSLNPNLLAIKVDSCLQAIDILSTGITTLPDCYYCYLGSQFVRSDLEAPPNFVCNVTIDNSDLIVTNSGFTEITGSKMGWGTGAIGQPYSLSRGKPNRSVYIAFSATNLTVPTNFEIKFSNDLVPPTANATFVEGGVILLQATTSHDTPNLTNFTIDVFKYNPVYFNHTVTIGQSTPCIVTNFTATQIKCWVSPALPSGTYLVDVANTYYNNTISTTITGKDYCQQSTDYCHGNGQCNQDGQCVCNSNAYYNNCSQPYPILSSGEFGLLNNQTVSLYGDFGPYGQSNLSITINNTLDCTVVDKSQKVINCTLASQPTPGLASVQLQVDGLETMVRNILKLRPAPSNGGNPGGNTTTGSTSTSSPTTSSTTTGGSTPPDTPQQQCQKQTSNCYGHGICDGNGICQCQDNYNPDDNCFTKFINTTITPNTTDPTVSFDIDGIDFQFEVVSIQELDFDSNIVKELFISNYTWIVNAATNNITTVVDYQLNTTLSSSSSSSSPNINDILFQSVSVLSTISFSTQARDIQFGDQQLHINANSIKLSVNITNWQYSSNLATLRVVFRTIINNDQTVEYDCNEKKIEPLSYDSLSSLQYLKVIKDDIQFNGRFIDVALSDGRPTYSQTQLISMTQSTNNQDESIALIGINLPQCQSCVLDPDFSPLLIDKSNDSGCSKSNSWRIVVGCVVGGVGAVAIAIGSIVAIKKMRRFKSDSACIESKLHSIN</sequence>
<dbReference type="PANTHER" id="PTHR24032">
    <property type="entry name" value="EGF-LIKE DOMAIN-CONTAINING PROTEIN-RELATED-RELATED"/>
    <property type="match status" value="1"/>
</dbReference>
<keyword evidence="6" id="KW-1185">Reference proteome</keyword>
<feature type="compositionally biased region" description="Low complexity" evidence="2">
    <location>
        <begin position="617"/>
        <end position="649"/>
    </location>
</feature>
<dbReference type="EMBL" id="GL883017">
    <property type="protein sequence ID" value="EGG18804.1"/>
    <property type="molecule type" value="Genomic_DNA"/>
</dbReference>
<feature type="domain" description="EGF-like" evidence="4">
    <location>
        <begin position="493"/>
        <end position="528"/>
    </location>
</feature>
<comment type="caution">
    <text evidence="1">Lacks conserved residue(s) required for the propagation of feature annotation.</text>
</comment>
<evidence type="ECO:0000256" key="1">
    <source>
        <dbReference type="PROSITE-ProRule" id="PRU00076"/>
    </source>
</evidence>
<evidence type="ECO:0000259" key="4">
    <source>
        <dbReference type="PROSITE" id="PS50026"/>
    </source>
</evidence>
<feature type="transmembrane region" description="Helical" evidence="3">
    <location>
        <begin position="948"/>
        <end position="972"/>
    </location>
</feature>
<gene>
    <name evidence="5" type="primary">psiE</name>
    <name evidence="5" type="ORF">DFA_02543</name>
</gene>
<name>F4PZP0_CACFS</name>
<dbReference type="InterPro" id="IPR000742">
    <property type="entry name" value="EGF"/>
</dbReference>
<evidence type="ECO:0000313" key="6">
    <source>
        <dbReference type="Proteomes" id="UP000007797"/>
    </source>
</evidence>
<dbReference type="AlphaFoldDB" id="F4PZP0"/>
<keyword evidence="3" id="KW-0812">Transmembrane</keyword>
<dbReference type="PROSITE" id="PS50026">
    <property type="entry name" value="EGF_3"/>
    <property type="match status" value="1"/>
</dbReference>
<dbReference type="GeneID" id="14870813"/>
<feature type="disulfide bond" evidence="1">
    <location>
        <begin position="518"/>
        <end position="527"/>
    </location>
</feature>
<dbReference type="InterPro" id="IPR054484">
    <property type="entry name" value="ComC_SSD"/>
</dbReference>
<evidence type="ECO:0000256" key="2">
    <source>
        <dbReference type="SAM" id="MobiDB-lite"/>
    </source>
</evidence>